<accession>K0Z5K9</accession>
<dbReference type="EMBL" id="AHAE01000021">
    <property type="protein sequence ID" value="EJZ82720.1"/>
    <property type="molecule type" value="Genomic_DNA"/>
</dbReference>
<proteinExistence type="inferred from homology"/>
<keyword evidence="10" id="KW-1185">Reference proteome</keyword>
<sequence length="185" mass="19903">MGSATRLVVGLGNPGPRFAGTRHNLGRMVVEELARSRGERFTVHRRTNTELAELPPLVPGSGGKTILALLRCPMNGSGTPTQALARFFSVEPRNLVAVHDELDLELGEARLDVGGGDHGHKGLRSISAALSKSGGEKKYARLRVGIGRPPGRQAPADFVLKPFNSKERAELPLAIDEAIRLLEDF</sequence>
<dbReference type="SUPFAM" id="SSF53178">
    <property type="entry name" value="Peptidyl-tRNA hydrolase-like"/>
    <property type="match status" value="1"/>
</dbReference>
<dbReference type="eggNOG" id="COG0193">
    <property type="taxonomic scope" value="Bacteria"/>
</dbReference>
<reference evidence="9 10" key="1">
    <citation type="submission" date="2012-08" db="EMBL/GenBank/DDBJ databases">
        <title>The Genome Sequence of Turicella otitidis ATCC 51513.</title>
        <authorList>
            <consortium name="The Broad Institute Genome Sequencing Platform"/>
            <person name="Earl A."/>
            <person name="Ward D."/>
            <person name="Feldgarden M."/>
            <person name="Gevers D."/>
            <person name="Huys G."/>
            <person name="Walker B."/>
            <person name="Young S.K."/>
            <person name="Zeng Q."/>
            <person name="Gargeya S."/>
            <person name="Fitzgerald M."/>
            <person name="Haas B."/>
            <person name="Abouelleil A."/>
            <person name="Alvarado L."/>
            <person name="Arachchi H.M."/>
            <person name="Berlin A.M."/>
            <person name="Chapman S.B."/>
            <person name="Goldberg J."/>
            <person name="Griggs A."/>
            <person name="Gujja S."/>
            <person name="Hansen M."/>
            <person name="Howarth C."/>
            <person name="Imamovic A."/>
            <person name="Larimer J."/>
            <person name="McCowen C."/>
            <person name="Montmayeur A."/>
            <person name="Murphy C."/>
            <person name="Neiman D."/>
            <person name="Pearson M."/>
            <person name="Priest M."/>
            <person name="Roberts A."/>
            <person name="Saif S."/>
            <person name="Shea T."/>
            <person name="Sisk P."/>
            <person name="Sykes S."/>
            <person name="Wortman J."/>
            <person name="Nusbaum C."/>
            <person name="Birren B."/>
        </authorList>
    </citation>
    <scope>NUCLEOTIDE SEQUENCE [LARGE SCALE GENOMIC DNA]</scope>
    <source>
        <strain evidence="9 10">ATCC 51513</strain>
    </source>
</reference>
<name>K0Z5K9_9CORY</name>
<dbReference type="PANTHER" id="PTHR17224">
    <property type="entry name" value="PEPTIDYL-TRNA HYDROLASE"/>
    <property type="match status" value="1"/>
</dbReference>
<dbReference type="NCBIfam" id="TIGR00447">
    <property type="entry name" value="pth"/>
    <property type="match status" value="1"/>
</dbReference>
<evidence type="ECO:0000256" key="5">
    <source>
        <dbReference type="ARBA" id="ARBA00038063"/>
    </source>
</evidence>
<comment type="similarity">
    <text evidence="5 8">Belongs to the PTH family.</text>
</comment>
<dbReference type="HOGENOM" id="CLU_062456_2_2_11"/>
<evidence type="ECO:0000256" key="3">
    <source>
        <dbReference type="ARBA" id="ARBA00022801"/>
    </source>
</evidence>
<evidence type="ECO:0000256" key="7">
    <source>
        <dbReference type="RuleBase" id="RU000673"/>
    </source>
</evidence>
<dbReference type="Gene3D" id="3.40.50.1470">
    <property type="entry name" value="Peptidyl-tRNA hydrolase"/>
    <property type="match status" value="1"/>
</dbReference>
<gene>
    <name evidence="9" type="ORF">HMPREF9719_00378</name>
</gene>
<dbReference type="InterPro" id="IPR001328">
    <property type="entry name" value="Pept_tRNA_hydro"/>
</dbReference>
<comment type="catalytic activity">
    <reaction evidence="7">
        <text>an N-acyl-L-alpha-aminoacyl-tRNA + H2O = an N-acyl-L-amino acid + a tRNA + H(+)</text>
        <dbReference type="Rhea" id="RHEA:54448"/>
        <dbReference type="Rhea" id="RHEA-COMP:10123"/>
        <dbReference type="Rhea" id="RHEA-COMP:13883"/>
        <dbReference type="ChEBI" id="CHEBI:15377"/>
        <dbReference type="ChEBI" id="CHEBI:15378"/>
        <dbReference type="ChEBI" id="CHEBI:59874"/>
        <dbReference type="ChEBI" id="CHEBI:78442"/>
        <dbReference type="ChEBI" id="CHEBI:138191"/>
        <dbReference type="EC" id="3.1.1.29"/>
    </reaction>
</comment>
<dbReference type="PATRIC" id="fig|883169.3.peg.355"/>
<evidence type="ECO:0000256" key="2">
    <source>
        <dbReference type="ARBA" id="ARBA00022555"/>
    </source>
</evidence>
<dbReference type="OrthoDB" id="9800507at2"/>
<evidence type="ECO:0000256" key="8">
    <source>
        <dbReference type="RuleBase" id="RU004320"/>
    </source>
</evidence>
<keyword evidence="3 7" id="KW-0378">Hydrolase</keyword>
<dbReference type="GO" id="GO:0000049">
    <property type="term" value="F:tRNA binding"/>
    <property type="evidence" value="ECO:0007669"/>
    <property type="project" value="UniProtKB-KW"/>
</dbReference>
<protein>
    <recommendedName>
        <fullName evidence="6 7">Peptidyl-tRNA hydrolase</fullName>
        <ecNumber evidence="1 7">3.1.1.29</ecNumber>
    </recommendedName>
</protein>
<dbReference type="PROSITE" id="PS01195">
    <property type="entry name" value="PEPT_TRNA_HYDROL_1"/>
    <property type="match status" value="1"/>
</dbReference>
<dbReference type="EC" id="3.1.1.29" evidence="1 7"/>
<comment type="caution">
    <text evidence="9">The sequence shown here is derived from an EMBL/GenBank/DDBJ whole genome shotgun (WGS) entry which is preliminary data.</text>
</comment>
<dbReference type="InterPro" id="IPR018171">
    <property type="entry name" value="Pept_tRNA_hydro_CS"/>
</dbReference>
<evidence type="ECO:0000256" key="6">
    <source>
        <dbReference type="ARBA" id="ARBA00050038"/>
    </source>
</evidence>
<dbReference type="Proteomes" id="UP000006078">
    <property type="component" value="Unassembled WGS sequence"/>
</dbReference>
<evidence type="ECO:0000313" key="9">
    <source>
        <dbReference type="EMBL" id="EJZ82720.1"/>
    </source>
</evidence>
<dbReference type="CDD" id="cd00462">
    <property type="entry name" value="PTH"/>
    <property type="match status" value="1"/>
</dbReference>
<evidence type="ECO:0000256" key="1">
    <source>
        <dbReference type="ARBA" id="ARBA00013260"/>
    </source>
</evidence>
<dbReference type="GO" id="GO:0004045">
    <property type="term" value="F:peptidyl-tRNA hydrolase activity"/>
    <property type="evidence" value="ECO:0007669"/>
    <property type="project" value="UniProtKB-EC"/>
</dbReference>
<dbReference type="STRING" id="29321.AAV33_06595"/>
<evidence type="ECO:0000313" key="10">
    <source>
        <dbReference type="Proteomes" id="UP000006078"/>
    </source>
</evidence>
<keyword evidence="4" id="KW-0694">RNA-binding</keyword>
<dbReference type="RefSeq" id="WP_004600268.1">
    <property type="nucleotide sequence ID" value="NZ_HF541865.1"/>
</dbReference>
<dbReference type="PANTHER" id="PTHR17224:SF1">
    <property type="entry name" value="PEPTIDYL-TRNA HYDROLASE"/>
    <property type="match status" value="1"/>
</dbReference>
<keyword evidence="2" id="KW-0820">tRNA-binding</keyword>
<organism evidence="9 10">
    <name type="scientific">Corynebacterium otitidis ATCC 51513</name>
    <dbReference type="NCBI Taxonomy" id="883169"/>
    <lineage>
        <taxon>Bacteria</taxon>
        <taxon>Bacillati</taxon>
        <taxon>Actinomycetota</taxon>
        <taxon>Actinomycetes</taxon>
        <taxon>Mycobacteriales</taxon>
        <taxon>Corynebacteriaceae</taxon>
        <taxon>Corynebacterium</taxon>
    </lineage>
</organism>
<dbReference type="InterPro" id="IPR036416">
    <property type="entry name" value="Pept_tRNA_hydro_sf"/>
</dbReference>
<dbReference type="Pfam" id="PF01195">
    <property type="entry name" value="Pept_tRNA_hydro"/>
    <property type="match status" value="1"/>
</dbReference>
<dbReference type="AlphaFoldDB" id="K0Z5K9"/>
<evidence type="ECO:0000256" key="4">
    <source>
        <dbReference type="ARBA" id="ARBA00022884"/>
    </source>
</evidence>